<protein>
    <submittedName>
        <fullName evidence="1">Uncharacterized protein</fullName>
    </submittedName>
</protein>
<evidence type="ECO:0000313" key="2">
    <source>
        <dbReference type="Proteomes" id="UP000318080"/>
    </source>
</evidence>
<dbReference type="EMBL" id="VHIR01000007">
    <property type="protein sequence ID" value="TQE43600.1"/>
    <property type="molecule type" value="Genomic_DNA"/>
</dbReference>
<accession>A0A540R782</accession>
<comment type="caution">
    <text evidence="1">The sequence shown here is derived from an EMBL/GenBank/DDBJ whole genome shotgun (WGS) entry which is preliminary data.</text>
</comment>
<name>A0A540R782_9CORY</name>
<organism evidence="1 2">
    <name type="scientific">Corynebacterium phoceense</name>
    <dbReference type="NCBI Taxonomy" id="1686286"/>
    <lineage>
        <taxon>Bacteria</taxon>
        <taxon>Bacillati</taxon>
        <taxon>Actinomycetota</taxon>
        <taxon>Actinomycetes</taxon>
        <taxon>Mycobacteriales</taxon>
        <taxon>Corynebacteriaceae</taxon>
        <taxon>Corynebacterium</taxon>
    </lineage>
</organism>
<reference evidence="1 2" key="1">
    <citation type="submission" date="2019-06" db="EMBL/GenBank/DDBJ databases">
        <title>Draft genome of C. phoceense Strain 272.</title>
        <authorList>
            <person name="Pacheco L.G.C."/>
            <person name="Barberis C.M."/>
            <person name="Almuzara M.N."/>
            <person name="Traglia G.M."/>
            <person name="Santos C.S."/>
            <person name="Rocha D.J.P.G."/>
            <person name="Aguiar E.R.G.R."/>
            <person name="Vay C.A."/>
        </authorList>
    </citation>
    <scope>NUCLEOTIDE SEQUENCE [LARGE SCALE GENOMIC DNA]</scope>
    <source>
        <strain evidence="1 2">272</strain>
    </source>
</reference>
<keyword evidence="2" id="KW-1185">Reference proteome</keyword>
<dbReference type="Proteomes" id="UP000318080">
    <property type="component" value="Unassembled WGS sequence"/>
</dbReference>
<dbReference type="AlphaFoldDB" id="A0A540R782"/>
<proteinExistence type="predicted"/>
<dbReference type="STRING" id="1686286.GCA_900092335_02640"/>
<sequence length="88" mass="9460">MEQLALIGPGTDGTYICPACGTLSPNEYVHKLNHHIGAGRGDRYCVTQWNAIAHVAAARKYPEFAGQLDASLARAHELGLTEEDLVLA</sequence>
<gene>
    <name evidence="1" type="ORF">EJK80_06215</name>
</gene>
<evidence type="ECO:0000313" key="1">
    <source>
        <dbReference type="EMBL" id="TQE43600.1"/>
    </source>
</evidence>
<dbReference type="RefSeq" id="WP_141628860.1">
    <property type="nucleotide sequence ID" value="NZ_VHIR01000007.1"/>
</dbReference>